<dbReference type="STRING" id="45351.A7RR68"/>
<organism evidence="7 8">
    <name type="scientific">Nematostella vectensis</name>
    <name type="common">Starlet sea anemone</name>
    <dbReference type="NCBI Taxonomy" id="45351"/>
    <lineage>
        <taxon>Eukaryota</taxon>
        <taxon>Metazoa</taxon>
        <taxon>Cnidaria</taxon>
        <taxon>Anthozoa</taxon>
        <taxon>Hexacorallia</taxon>
        <taxon>Actiniaria</taxon>
        <taxon>Edwardsiidae</taxon>
        <taxon>Nematostella</taxon>
    </lineage>
</organism>
<evidence type="ECO:0000256" key="6">
    <source>
        <dbReference type="SAM" id="MobiDB-lite"/>
    </source>
</evidence>
<dbReference type="PANTHER" id="PTHR48068">
    <property type="entry name" value="TAF9 RNA POLYMERASE II, TATA BOX-BINDING PROTEIN (TBP)-ASSOCIATED FACTOR"/>
    <property type="match status" value="1"/>
</dbReference>
<dbReference type="CDD" id="cd07979">
    <property type="entry name" value="HFD_TAF9"/>
    <property type="match status" value="1"/>
</dbReference>
<keyword evidence="8" id="KW-1185">Reference proteome</keyword>
<protein>
    <recommendedName>
        <fullName evidence="9">Transcription initiation factor TFIID subunit 9</fullName>
    </recommendedName>
</protein>
<dbReference type="EMBL" id="DS469530">
    <property type="protein sequence ID" value="EDO46061.1"/>
    <property type="molecule type" value="Genomic_DNA"/>
</dbReference>
<dbReference type="GO" id="GO:0046982">
    <property type="term" value="F:protein heterodimerization activity"/>
    <property type="evidence" value="ECO:0007669"/>
    <property type="project" value="InterPro"/>
</dbReference>
<dbReference type="KEGG" id="nve:5518156"/>
<dbReference type="GO" id="GO:0051123">
    <property type="term" value="P:RNA polymerase II preinitiation complex assembly"/>
    <property type="evidence" value="ECO:0000318"/>
    <property type="project" value="GO_Central"/>
</dbReference>
<reference evidence="7 8" key="1">
    <citation type="journal article" date="2007" name="Science">
        <title>Sea anemone genome reveals ancestral eumetazoan gene repertoire and genomic organization.</title>
        <authorList>
            <person name="Putnam N.H."/>
            <person name="Srivastava M."/>
            <person name="Hellsten U."/>
            <person name="Dirks B."/>
            <person name="Chapman J."/>
            <person name="Salamov A."/>
            <person name="Terry A."/>
            <person name="Shapiro H."/>
            <person name="Lindquist E."/>
            <person name="Kapitonov V.V."/>
            <person name="Jurka J."/>
            <person name="Genikhovich G."/>
            <person name="Grigoriev I.V."/>
            <person name="Lucas S.M."/>
            <person name="Steele R.E."/>
            <person name="Finnerty J.R."/>
            <person name="Technau U."/>
            <person name="Martindale M.Q."/>
            <person name="Rokhsar D.S."/>
        </authorList>
    </citation>
    <scope>NUCLEOTIDE SEQUENCE [LARGE SCALE GENOMIC DNA]</scope>
    <source>
        <strain evidence="8">CH2 X CH6</strain>
    </source>
</reference>
<accession>A7RR68</accession>
<keyword evidence="4" id="KW-0804">Transcription</keyword>
<dbReference type="eggNOG" id="KOG3334">
    <property type="taxonomic scope" value="Eukaryota"/>
</dbReference>
<dbReference type="HOGENOM" id="CLU_068315_3_0_1"/>
<evidence type="ECO:0000313" key="7">
    <source>
        <dbReference type="EMBL" id="EDO46061.1"/>
    </source>
</evidence>
<evidence type="ECO:0000256" key="3">
    <source>
        <dbReference type="ARBA" id="ARBA00023015"/>
    </source>
</evidence>
<comment type="similarity">
    <text evidence="2">Belongs to the TAF9 family.</text>
</comment>
<keyword evidence="5" id="KW-0539">Nucleus</keyword>
<evidence type="ECO:0008006" key="9">
    <source>
        <dbReference type="Google" id="ProtNLM"/>
    </source>
</evidence>
<dbReference type="SUPFAM" id="SSF47113">
    <property type="entry name" value="Histone-fold"/>
    <property type="match status" value="1"/>
</dbReference>
<keyword evidence="3" id="KW-0805">Transcription regulation</keyword>
<comment type="subcellular location">
    <subcellularLocation>
        <location evidence="1">Nucleus</location>
    </subcellularLocation>
</comment>
<dbReference type="GO" id="GO:0000124">
    <property type="term" value="C:SAGA complex"/>
    <property type="evidence" value="ECO:0000318"/>
    <property type="project" value="GO_Central"/>
</dbReference>
<dbReference type="FunFam" id="1.10.20.10:FF:000018">
    <property type="entry name" value="Transcription initiation factor TFIID subunit 9"/>
    <property type="match status" value="1"/>
</dbReference>
<dbReference type="GO" id="GO:0005669">
    <property type="term" value="C:transcription factor TFIID complex"/>
    <property type="evidence" value="ECO:0000318"/>
    <property type="project" value="GO_Central"/>
</dbReference>
<gene>
    <name evidence="7" type="ORF">NEMVEDRAFT_v1g90512</name>
</gene>
<dbReference type="PANTHER" id="PTHR48068:SF4">
    <property type="entry name" value="TATA-BOX BINDING PROTEIN ASSOCIATED FACTOR 9"/>
    <property type="match status" value="1"/>
</dbReference>
<name>A7RR68_NEMVE</name>
<evidence type="ECO:0000256" key="1">
    <source>
        <dbReference type="ARBA" id="ARBA00004123"/>
    </source>
</evidence>
<dbReference type="Pfam" id="PF02291">
    <property type="entry name" value="TFIID-31kDa"/>
    <property type="match status" value="1"/>
</dbReference>
<dbReference type="OrthoDB" id="341924at2759"/>
<evidence type="ECO:0000313" key="8">
    <source>
        <dbReference type="Proteomes" id="UP000001593"/>
    </source>
</evidence>
<evidence type="ECO:0000256" key="4">
    <source>
        <dbReference type="ARBA" id="ARBA00023163"/>
    </source>
</evidence>
<evidence type="ECO:0000256" key="2">
    <source>
        <dbReference type="ARBA" id="ARBA00007646"/>
    </source>
</evidence>
<dbReference type="GO" id="GO:0003713">
    <property type="term" value="F:transcription coactivator activity"/>
    <property type="evidence" value="ECO:0000318"/>
    <property type="project" value="GO_Central"/>
</dbReference>
<dbReference type="InParanoid" id="A7RR68"/>
<proteinExistence type="inferred from homology"/>
<dbReference type="Gene3D" id="1.10.20.10">
    <property type="entry name" value="Histone, subunit A"/>
    <property type="match status" value="1"/>
</dbReference>
<dbReference type="InterPro" id="IPR003162">
    <property type="entry name" value="TFIID-31"/>
</dbReference>
<evidence type="ECO:0000256" key="5">
    <source>
        <dbReference type="ARBA" id="ARBA00023242"/>
    </source>
</evidence>
<dbReference type="InterPro" id="IPR009072">
    <property type="entry name" value="Histone-fold"/>
</dbReference>
<dbReference type="OMA" id="PHDAQVM"/>
<dbReference type="InterPro" id="IPR051431">
    <property type="entry name" value="TFIID_subunit_9"/>
</dbReference>
<feature type="compositionally biased region" description="Low complexity" evidence="6">
    <location>
        <begin position="1"/>
        <end position="15"/>
    </location>
</feature>
<feature type="region of interest" description="Disordered" evidence="6">
    <location>
        <begin position="1"/>
        <end position="26"/>
    </location>
</feature>
<dbReference type="AlphaFoldDB" id="A7RR68"/>
<dbReference type="Proteomes" id="UP000001593">
    <property type="component" value="Unassembled WGS sequence"/>
</dbReference>
<sequence>MAASSSQANTNTSQTVPDGNTPARSTPKDALVMAAILKEMGISDYEPRVVNQMLEFTYRYITTVLDDAKVYSSHANKKEIDADDIRLAIQSRLDHSYTNPPPRDFLIEIARQKNRTPLPQLQPKSGLRLPPDRYCLTGTNYKLKAQKKVSVNNLCHAHNQ</sequence>
<dbReference type="PhylomeDB" id="A7RR68"/>